<dbReference type="AlphaFoldDB" id="A0A1M7PXM6"/>
<protein>
    <submittedName>
        <fullName evidence="1">Uncharacterized protein</fullName>
    </submittedName>
</protein>
<accession>A0A1M7PXM6</accession>
<gene>
    <name evidence="1" type="ORF">SAMN05216499_12711</name>
</gene>
<sequence length="273" mass="30002">MNVMRFDAGVGDFALAVPEESVNLLRGMGTICLQLGLEVKAPPAGEAGRFLALQADLYSPAGSYQRMLLGRVTEMLPFTPEFGIERRTLKFLLTAAQLHAINEARQGDLRLELETTGALPQAVGYPGSTTEVIHFSVAKSRWIEQLNALGPSVAFEMAVPFPLEDDPRAEPAQHLRSAQRRLLEEDTDGAILDARKALEWIRLHCGWTWPLNKDSRLRAKDERWAAIRSVVEDQASGSVHADAVTSTFTYSRDEARALIGITAALLAVVDRPV</sequence>
<keyword evidence="2" id="KW-1185">Reference proteome</keyword>
<reference evidence="1 2" key="1">
    <citation type="submission" date="2016-11" db="EMBL/GenBank/DDBJ databases">
        <authorList>
            <person name="Jaros S."/>
            <person name="Januszkiewicz K."/>
            <person name="Wedrychowicz H."/>
        </authorList>
    </citation>
    <scope>NUCLEOTIDE SEQUENCE [LARGE SCALE GENOMIC DNA]</scope>
    <source>
        <strain evidence="1 2">CGMCC 4.2025</strain>
    </source>
</reference>
<organism evidence="1 2">
    <name type="scientific">Actinacidiphila paucisporea</name>
    <dbReference type="NCBI Taxonomy" id="310782"/>
    <lineage>
        <taxon>Bacteria</taxon>
        <taxon>Bacillati</taxon>
        <taxon>Actinomycetota</taxon>
        <taxon>Actinomycetes</taxon>
        <taxon>Kitasatosporales</taxon>
        <taxon>Streptomycetaceae</taxon>
        <taxon>Actinacidiphila</taxon>
    </lineage>
</organism>
<dbReference type="STRING" id="310782.SAMN05216499_12711"/>
<name>A0A1M7PXM6_9ACTN</name>
<evidence type="ECO:0000313" key="1">
    <source>
        <dbReference type="EMBL" id="SHN22514.1"/>
    </source>
</evidence>
<proteinExistence type="predicted"/>
<dbReference type="EMBL" id="FRBI01000027">
    <property type="protein sequence ID" value="SHN22514.1"/>
    <property type="molecule type" value="Genomic_DNA"/>
</dbReference>
<dbReference type="Proteomes" id="UP000184111">
    <property type="component" value="Unassembled WGS sequence"/>
</dbReference>
<evidence type="ECO:0000313" key="2">
    <source>
        <dbReference type="Proteomes" id="UP000184111"/>
    </source>
</evidence>